<keyword evidence="3" id="KW-0548">Nucleotidyltransferase</keyword>
<protein>
    <submittedName>
        <fullName evidence="3">ThiF family adenylyltransferase</fullName>
    </submittedName>
</protein>
<dbReference type="InterPro" id="IPR032701">
    <property type="entry name" value="Prok-E2_B_dom"/>
</dbReference>
<evidence type="ECO:0000259" key="2">
    <source>
        <dbReference type="Pfam" id="PF14461"/>
    </source>
</evidence>
<feature type="domain" description="Prokaryotic E2 family B" evidence="2">
    <location>
        <begin position="33"/>
        <end position="149"/>
    </location>
</feature>
<feature type="domain" description="THIF-type NAD/FAD binding fold" evidence="1">
    <location>
        <begin position="335"/>
        <end position="500"/>
    </location>
</feature>
<dbReference type="Pfam" id="PF00899">
    <property type="entry name" value="ThiF"/>
    <property type="match status" value="1"/>
</dbReference>
<comment type="caution">
    <text evidence="3">The sequence shown here is derived from an EMBL/GenBank/DDBJ whole genome shotgun (WGS) entry which is preliminary data.</text>
</comment>
<evidence type="ECO:0000259" key="1">
    <source>
        <dbReference type="Pfam" id="PF00899"/>
    </source>
</evidence>
<organism evidence="3 4">
    <name type="scientific">Paenibacillus yanchengensis</name>
    <dbReference type="NCBI Taxonomy" id="2035833"/>
    <lineage>
        <taxon>Bacteria</taxon>
        <taxon>Bacillati</taxon>
        <taxon>Bacillota</taxon>
        <taxon>Bacilli</taxon>
        <taxon>Bacillales</taxon>
        <taxon>Paenibacillaceae</taxon>
        <taxon>Paenibacillus</taxon>
    </lineage>
</organism>
<evidence type="ECO:0000313" key="4">
    <source>
        <dbReference type="Proteomes" id="UP001597362"/>
    </source>
</evidence>
<keyword evidence="4" id="KW-1185">Reference proteome</keyword>
<accession>A0ABW4YFC5</accession>
<dbReference type="InterPro" id="IPR000594">
    <property type="entry name" value="ThiF_NAD_FAD-bd"/>
</dbReference>
<dbReference type="Pfam" id="PF14461">
    <property type="entry name" value="Prok-E2_B"/>
    <property type="match status" value="1"/>
</dbReference>
<dbReference type="Proteomes" id="UP001597362">
    <property type="component" value="Unassembled WGS sequence"/>
</dbReference>
<dbReference type="EMBL" id="JBHUHO010000002">
    <property type="protein sequence ID" value="MFD2114254.1"/>
    <property type="molecule type" value="Genomic_DNA"/>
</dbReference>
<gene>
    <name evidence="3" type="ORF">ACFSJH_00595</name>
</gene>
<proteinExistence type="predicted"/>
<dbReference type="SUPFAM" id="SSF69572">
    <property type="entry name" value="Activating enzymes of the ubiquitin-like proteins"/>
    <property type="match status" value="1"/>
</dbReference>
<sequence length="611" mass="69847">MKPRNVDILNQTMQYVQRYGGTLAHQLTAIPESELPRYRNVKHAFRIQTEILEGPATLVVGLPFEFPTELPLFFDAQRQFEGIPHLEHDGHICFTRNENLVIDERYPGEVVLECLKKVTDILAAGQSQSNNYDFLKEFEVYWANSMTSYLQAHTVIDESDKTLRELDILIMSVNGLTYFVCERKFDPYLYIQTVLKEDSKSAIKRRCLYVPLCDGTFIKPPTSKQAWTFQIVKDALNNNISKEQKRKLEILLRKTPGCNNRYEYIIFSLPIEGEKRALFGVVIQYEDGMVKSKRSKIRLHPLIQTPKKIDILPFFITRHNKSFLLSRTGGNTSFANNNAVVIGVGAIGSVVTLGMAKAGYKSITVIDHDWISIENVYRHVLGTDSLYNCENNDCTPFKKVDALKLEIQRKYPLTEVIAISKKISEVFEHEQVDWTKVDIVVVCIGSPNIEMAINRYFHQKKNSPPVIHAWVEPLGIGGHVLVTKNQEKQGCYQCLFRPLSDEDSITNLSAFSKSGQSFTQSLGGCGSYFTPYSFLDSEETASLVLRSLYRLSRNQIQDNQILSWKGDPTLFLSEGYKLSERYYMSEEQLSMNGMLYFDVNCPVCSIREIEN</sequence>
<dbReference type="InterPro" id="IPR035985">
    <property type="entry name" value="Ubiquitin-activating_enz"/>
</dbReference>
<dbReference type="Gene3D" id="3.40.50.720">
    <property type="entry name" value="NAD(P)-binding Rossmann-like Domain"/>
    <property type="match status" value="1"/>
</dbReference>
<keyword evidence="3" id="KW-0808">Transferase</keyword>
<dbReference type="GO" id="GO:0016779">
    <property type="term" value="F:nucleotidyltransferase activity"/>
    <property type="evidence" value="ECO:0007669"/>
    <property type="project" value="UniProtKB-KW"/>
</dbReference>
<dbReference type="RefSeq" id="WP_377769226.1">
    <property type="nucleotide sequence ID" value="NZ_JBHUHO010000002.1"/>
</dbReference>
<reference evidence="4" key="1">
    <citation type="journal article" date="2019" name="Int. J. Syst. Evol. Microbiol.">
        <title>The Global Catalogue of Microorganisms (GCM) 10K type strain sequencing project: providing services to taxonomists for standard genome sequencing and annotation.</title>
        <authorList>
            <consortium name="The Broad Institute Genomics Platform"/>
            <consortium name="The Broad Institute Genome Sequencing Center for Infectious Disease"/>
            <person name="Wu L."/>
            <person name="Ma J."/>
        </authorList>
    </citation>
    <scope>NUCLEOTIDE SEQUENCE [LARGE SCALE GENOMIC DNA]</scope>
    <source>
        <strain evidence="4">GH52</strain>
    </source>
</reference>
<name>A0ABW4YFC5_9BACL</name>
<evidence type="ECO:0000313" key="3">
    <source>
        <dbReference type="EMBL" id="MFD2114254.1"/>
    </source>
</evidence>
<dbReference type="CDD" id="cd01483">
    <property type="entry name" value="E1_enzyme_family"/>
    <property type="match status" value="1"/>
</dbReference>